<protein>
    <submittedName>
        <fullName evidence="1">Uncharacterized protein</fullName>
    </submittedName>
</protein>
<organism evidence="1 2">
    <name type="scientific">Corchorus olitorius</name>
    <dbReference type="NCBI Taxonomy" id="93759"/>
    <lineage>
        <taxon>Eukaryota</taxon>
        <taxon>Viridiplantae</taxon>
        <taxon>Streptophyta</taxon>
        <taxon>Embryophyta</taxon>
        <taxon>Tracheophyta</taxon>
        <taxon>Spermatophyta</taxon>
        <taxon>Magnoliopsida</taxon>
        <taxon>eudicotyledons</taxon>
        <taxon>Gunneridae</taxon>
        <taxon>Pentapetalae</taxon>
        <taxon>rosids</taxon>
        <taxon>malvids</taxon>
        <taxon>Malvales</taxon>
        <taxon>Malvaceae</taxon>
        <taxon>Grewioideae</taxon>
        <taxon>Apeibeae</taxon>
        <taxon>Corchorus</taxon>
    </lineage>
</organism>
<reference evidence="2" key="1">
    <citation type="submission" date="2013-09" db="EMBL/GenBank/DDBJ databases">
        <title>Corchorus olitorius genome sequencing.</title>
        <authorList>
            <person name="Alam M."/>
            <person name="Haque M.S."/>
            <person name="Islam M.S."/>
            <person name="Emdad E.M."/>
            <person name="Islam M.M."/>
            <person name="Ahmed B."/>
            <person name="Halim A."/>
            <person name="Hossen Q.M.M."/>
            <person name="Hossain M.Z."/>
            <person name="Ahmed R."/>
            <person name="Khan M.M."/>
            <person name="Islam R."/>
            <person name="Rashid M.M."/>
            <person name="Khan S.A."/>
            <person name="Rahman M.S."/>
            <person name="Alam M."/>
            <person name="Yahiya A.S."/>
            <person name="Khan M.S."/>
            <person name="Azam M.S."/>
            <person name="Haque T."/>
            <person name="Lashkar M.Z.H."/>
            <person name="Akhand A.I."/>
            <person name="Morshed G."/>
            <person name="Roy S."/>
            <person name="Uddin K.S."/>
            <person name="Rabeya T."/>
            <person name="Hossain A.S."/>
            <person name="Chowdhury A."/>
            <person name="Snigdha A.R."/>
            <person name="Mortoza M.S."/>
            <person name="Matin S.A."/>
            <person name="Hoque S.M.E."/>
            <person name="Islam M.K."/>
            <person name="Roy D.K."/>
            <person name="Haider R."/>
            <person name="Moosa M.M."/>
            <person name="Elias S.M."/>
            <person name="Hasan A.M."/>
            <person name="Jahan S."/>
            <person name="Shafiuddin M."/>
            <person name="Mahmood N."/>
            <person name="Shommy N.S."/>
        </authorList>
    </citation>
    <scope>NUCLEOTIDE SEQUENCE [LARGE SCALE GENOMIC DNA]</scope>
    <source>
        <strain evidence="2">cv. O-4</strain>
    </source>
</reference>
<accession>A0A1R3KW96</accession>
<evidence type="ECO:0000313" key="2">
    <source>
        <dbReference type="Proteomes" id="UP000187203"/>
    </source>
</evidence>
<dbReference type="EMBL" id="AWUE01010740">
    <property type="protein sequence ID" value="OMP11375.1"/>
    <property type="molecule type" value="Genomic_DNA"/>
</dbReference>
<evidence type="ECO:0000313" key="1">
    <source>
        <dbReference type="EMBL" id="OMP11375.1"/>
    </source>
</evidence>
<sequence>MGGHGVAASEMDGSASYIIRAFNVFVFHICHINC</sequence>
<comment type="caution">
    <text evidence="1">The sequence shown here is derived from an EMBL/GenBank/DDBJ whole genome shotgun (WGS) entry which is preliminary data.</text>
</comment>
<name>A0A1R3KW96_9ROSI</name>
<keyword evidence="2" id="KW-1185">Reference proteome</keyword>
<gene>
    <name evidence="1" type="ORF">COLO4_03843</name>
</gene>
<proteinExistence type="predicted"/>
<dbReference type="AlphaFoldDB" id="A0A1R3KW96"/>
<dbReference type="Proteomes" id="UP000187203">
    <property type="component" value="Unassembled WGS sequence"/>
</dbReference>